<dbReference type="NCBIfam" id="TIGR03729">
    <property type="entry name" value="acc_ester"/>
    <property type="match status" value="1"/>
</dbReference>
<comment type="caution">
    <text evidence="2">The sequence shown here is derived from an EMBL/GenBank/DDBJ whole genome shotgun (WGS) entry which is preliminary data.</text>
</comment>
<dbReference type="InterPro" id="IPR029052">
    <property type="entry name" value="Metallo-depent_PP-like"/>
</dbReference>
<proteinExistence type="predicted"/>
<dbReference type="EMBL" id="WLXI01000040">
    <property type="protein sequence ID" value="MTD01682.1"/>
    <property type="molecule type" value="Genomic_DNA"/>
</dbReference>
<dbReference type="CDD" id="cd00838">
    <property type="entry name" value="MPP_superfamily"/>
    <property type="match status" value="1"/>
</dbReference>
<dbReference type="RefSeq" id="WP_154590672.1">
    <property type="nucleotide sequence ID" value="NZ_JADFBP010000009.1"/>
</dbReference>
<dbReference type="InterPro" id="IPR004843">
    <property type="entry name" value="Calcineurin-like_PHP"/>
</dbReference>
<dbReference type="InterPro" id="IPR052963">
    <property type="entry name" value="Pantetheine_PDE"/>
</dbReference>
<organism evidence="2 3">
    <name type="scientific">Streptococcus uberis</name>
    <dbReference type="NCBI Taxonomy" id="1349"/>
    <lineage>
        <taxon>Bacteria</taxon>
        <taxon>Bacillati</taxon>
        <taxon>Bacillota</taxon>
        <taxon>Bacilli</taxon>
        <taxon>Lactobacillales</taxon>
        <taxon>Streptococcaceae</taxon>
        <taxon>Streptococcus</taxon>
    </lineage>
</organism>
<evidence type="ECO:0000313" key="3">
    <source>
        <dbReference type="Proteomes" id="UP000483839"/>
    </source>
</evidence>
<name>A0A6L6G8G2_STRUB</name>
<gene>
    <name evidence="2" type="ORF">GKS16_05280</name>
</gene>
<sequence length="287" mass="34103">MKKLAVMSDLHIDLNHIQEEEQDLLIQILKEEKIDHLHLAGDISNDFIGLSLPFIKAIGKDIPLTFNLGNHDMLGLSEKTIQELDFQETLLSKETLLLSFHGWYDYSFFQEKSFAQNRAFKQQFWFDRRLRRLEEDPSLTASICQKLDQKLSESTFQRIIVSMHFVPHRDFLLTHPKFKPFNAFLGSHKFHDIFEQYPVTDVVFGHNHRRMQARQIDTIYYHSKPLGYQKEWQLTADFIKSQKDLIDSSRRKPNQLYTAIKNRESFQNYKKDLLSQEFRLAMTIIDY</sequence>
<dbReference type="InterPro" id="IPR022302">
    <property type="entry name" value="Phosphoesterase_putative"/>
</dbReference>
<protein>
    <submittedName>
        <fullName evidence="2">Phosphoesterase</fullName>
    </submittedName>
</protein>
<dbReference type="PANTHER" id="PTHR36492:SF2">
    <property type="entry name" value="[ACYL-CARRIER-PROTEIN] PHOSPHODIESTERASE PPTH"/>
    <property type="match status" value="1"/>
</dbReference>
<dbReference type="Pfam" id="PF00149">
    <property type="entry name" value="Metallophos"/>
    <property type="match status" value="1"/>
</dbReference>
<accession>A0A6L6G8G2</accession>
<reference evidence="2 3" key="1">
    <citation type="submission" date="2019-11" db="EMBL/GenBank/DDBJ databases">
        <title>Streptococcus uberis isolated from clinical mastitis cases on a southeastern Queensland dairy.</title>
        <authorList>
            <person name="Workentine M.L."/>
            <person name="Price R."/>
            <person name="Olchowy T."/>
        </authorList>
    </citation>
    <scope>NUCLEOTIDE SEQUENCE [LARGE SCALE GENOMIC DNA]</scope>
    <source>
        <strain evidence="2 3">OLC4459-A17</strain>
    </source>
</reference>
<dbReference type="GO" id="GO:0016787">
    <property type="term" value="F:hydrolase activity"/>
    <property type="evidence" value="ECO:0007669"/>
    <property type="project" value="InterPro"/>
</dbReference>
<dbReference type="Proteomes" id="UP000483839">
    <property type="component" value="Unassembled WGS sequence"/>
</dbReference>
<dbReference type="Gene3D" id="3.60.21.10">
    <property type="match status" value="1"/>
</dbReference>
<dbReference type="SUPFAM" id="SSF56300">
    <property type="entry name" value="Metallo-dependent phosphatases"/>
    <property type="match status" value="1"/>
</dbReference>
<dbReference type="AlphaFoldDB" id="A0A6L6G8G2"/>
<evidence type="ECO:0000313" key="2">
    <source>
        <dbReference type="EMBL" id="MTD01682.1"/>
    </source>
</evidence>
<feature type="domain" description="Calcineurin-like phosphoesterase" evidence="1">
    <location>
        <begin position="3"/>
        <end position="209"/>
    </location>
</feature>
<dbReference type="PANTHER" id="PTHR36492">
    <property type="match status" value="1"/>
</dbReference>
<evidence type="ECO:0000259" key="1">
    <source>
        <dbReference type="Pfam" id="PF00149"/>
    </source>
</evidence>